<gene>
    <name evidence="1" type="ORF">Pint_18274</name>
</gene>
<reference evidence="2" key="1">
    <citation type="journal article" date="2023" name="G3 (Bethesda)">
        <title>Genome assembly and association tests identify interacting loci associated with vigor, precocity, and sex in interspecific pistachio rootstocks.</title>
        <authorList>
            <person name="Palmer W."/>
            <person name="Jacygrad E."/>
            <person name="Sagayaradj S."/>
            <person name="Cavanaugh K."/>
            <person name="Han R."/>
            <person name="Bertier L."/>
            <person name="Beede B."/>
            <person name="Kafkas S."/>
            <person name="Golino D."/>
            <person name="Preece J."/>
            <person name="Michelmore R."/>
        </authorList>
    </citation>
    <scope>NUCLEOTIDE SEQUENCE [LARGE SCALE GENOMIC DNA]</scope>
</reference>
<protein>
    <submittedName>
        <fullName evidence="1">Uncharacterized protein</fullName>
    </submittedName>
</protein>
<organism evidence="1 2">
    <name type="scientific">Pistacia integerrima</name>
    <dbReference type="NCBI Taxonomy" id="434235"/>
    <lineage>
        <taxon>Eukaryota</taxon>
        <taxon>Viridiplantae</taxon>
        <taxon>Streptophyta</taxon>
        <taxon>Embryophyta</taxon>
        <taxon>Tracheophyta</taxon>
        <taxon>Spermatophyta</taxon>
        <taxon>Magnoliopsida</taxon>
        <taxon>eudicotyledons</taxon>
        <taxon>Gunneridae</taxon>
        <taxon>Pentapetalae</taxon>
        <taxon>rosids</taxon>
        <taxon>malvids</taxon>
        <taxon>Sapindales</taxon>
        <taxon>Anacardiaceae</taxon>
        <taxon>Pistacia</taxon>
    </lineage>
</organism>
<keyword evidence="2" id="KW-1185">Reference proteome</keyword>
<accession>A0ACC0YY09</accession>
<dbReference type="EMBL" id="CM047739">
    <property type="protein sequence ID" value="KAJ0043274.1"/>
    <property type="molecule type" value="Genomic_DNA"/>
</dbReference>
<name>A0ACC0YY09_9ROSI</name>
<comment type="caution">
    <text evidence="1">The sequence shown here is derived from an EMBL/GenBank/DDBJ whole genome shotgun (WGS) entry which is preliminary data.</text>
</comment>
<proteinExistence type="predicted"/>
<evidence type="ECO:0000313" key="1">
    <source>
        <dbReference type="EMBL" id="KAJ0043274.1"/>
    </source>
</evidence>
<sequence>MPCGSFVVARIQGKSKNRFLSFDEQPIAAASIAQVHHAVLRDHQEVAIKVQYPGIEHKMRLDTTIMSFLSKAVTWVRFESLNTNFFTCCRIFEFDP</sequence>
<dbReference type="Proteomes" id="UP001163603">
    <property type="component" value="Chromosome 4"/>
</dbReference>
<evidence type="ECO:0000313" key="2">
    <source>
        <dbReference type="Proteomes" id="UP001163603"/>
    </source>
</evidence>